<keyword evidence="10" id="KW-1185">Reference proteome</keyword>
<comment type="catalytic activity">
    <reaction evidence="1">
        <text>S-ubiquitinyl-[E2 ubiquitin-conjugating enzyme]-L-cysteine + [acceptor protein]-L-lysine = [E2 ubiquitin-conjugating enzyme]-L-cysteine + N(6)-ubiquitinyl-[acceptor protein]-L-lysine.</text>
        <dbReference type="EC" id="2.3.2.27"/>
    </reaction>
</comment>
<evidence type="ECO:0000259" key="8">
    <source>
        <dbReference type="PROSITE" id="PS50089"/>
    </source>
</evidence>
<keyword evidence="3" id="KW-0479">Metal-binding</keyword>
<gene>
    <name evidence="9" type="ORF">DH2020_037462</name>
</gene>
<dbReference type="Gene3D" id="3.30.40.10">
    <property type="entry name" value="Zinc/RING finger domain, C3HC4 (zinc finger)"/>
    <property type="match status" value="1"/>
</dbReference>
<evidence type="ECO:0000256" key="4">
    <source>
        <dbReference type="ARBA" id="ARBA00022771"/>
    </source>
</evidence>
<evidence type="ECO:0000256" key="1">
    <source>
        <dbReference type="ARBA" id="ARBA00000900"/>
    </source>
</evidence>
<feature type="compositionally biased region" description="Pro residues" evidence="7">
    <location>
        <begin position="8"/>
        <end position="20"/>
    </location>
</feature>
<evidence type="ECO:0000256" key="3">
    <source>
        <dbReference type="ARBA" id="ARBA00022723"/>
    </source>
</evidence>
<comment type="caution">
    <text evidence="9">The sequence shown here is derived from an EMBL/GenBank/DDBJ whole genome shotgun (WGS) entry which is preliminary data.</text>
</comment>
<dbReference type="PANTHER" id="PTHR15710:SF108">
    <property type="entry name" value="OS03G0286100 PROTEIN"/>
    <property type="match status" value="1"/>
</dbReference>
<proteinExistence type="predicted"/>
<sequence length="411" mass="47466">MTEVPNLHRPPPPPPPPPMRPFSNPSSGLLQEEPELQEEEFYVQPIPFDDFDSFSPPNNLSSSSLIDDHTTPFNFWFDLDEEPQNPGSEYEDPSSIFYMEENDEQMNFVSDLFECRETLLTEDPIWEFNPDQADGSGSYSSIGSELESNLRLRVVRIDSDSDSEEFEVNSGFINNDNDNYDGFVINNNIHYGENERVEFEWEEVTESIFFDERENLNSVIDRIEEITVSSDITSELGYEEEEEERNLEWEVLLAADNLNRNFEFEYSEEINNDGSEFSRINLPEDYMSTLEYDTLFGQLIENENALKGSPPAAKSVVDNLPCVVLTKEENNSEFVCAICKDEFAVGEKMTKMPCCHLYHGECILGWLRIRNTCPVCRYELPTDDADYEKRRNERVSNGVAAELRYNFELLP</sequence>
<feature type="domain" description="RING-type" evidence="8">
    <location>
        <begin position="336"/>
        <end position="377"/>
    </location>
</feature>
<reference evidence="9 10" key="1">
    <citation type="journal article" date="2021" name="Comput. Struct. Biotechnol. J.">
        <title>De novo genome assembly of the potent medicinal plant Rehmannia glutinosa using nanopore technology.</title>
        <authorList>
            <person name="Ma L."/>
            <person name="Dong C."/>
            <person name="Song C."/>
            <person name="Wang X."/>
            <person name="Zheng X."/>
            <person name="Niu Y."/>
            <person name="Chen S."/>
            <person name="Feng W."/>
        </authorList>
    </citation>
    <scope>NUCLEOTIDE SEQUENCE [LARGE SCALE GENOMIC DNA]</scope>
    <source>
        <strain evidence="9">DH-2019</strain>
    </source>
</reference>
<dbReference type="Pfam" id="PF13639">
    <property type="entry name" value="zf-RING_2"/>
    <property type="match status" value="1"/>
</dbReference>
<keyword evidence="5" id="KW-0862">Zinc</keyword>
<dbReference type="SUPFAM" id="SSF57850">
    <property type="entry name" value="RING/U-box"/>
    <property type="match status" value="1"/>
</dbReference>
<dbReference type="SMART" id="SM00184">
    <property type="entry name" value="RING"/>
    <property type="match status" value="1"/>
</dbReference>
<accession>A0ABR0V1W9</accession>
<dbReference type="PROSITE" id="PS50089">
    <property type="entry name" value="ZF_RING_2"/>
    <property type="match status" value="1"/>
</dbReference>
<evidence type="ECO:0000313" key="9">
    <source>
        <dbReference type="EMBL" id="KAK6128826.1"/>
    </source>
</evidence>
<dbReference type="EMBL" id="JABTTQ020001696">
    <property type="protein sequence ID" value="KAK6128826.1"/>
    <property type="molecule type" value="Genomic_DNA"/>
</dbReference>
<dbReference type="InterPro" id="IPR001841">
    <property type="entry name" value="Znf_RING"/>
</dbReference>
<dbReference type="PANTHER" id="PTHR15710">
    <property type="entry name" value="E3 UBIQUITIN-PROTEIN LIGASE PRAJA"/>
    <property type="match status" value="1"/>
</dbReference>
<evidence type="ECO:0000313" key="10">
    <source>
        <dbReference type="Proteomes" id="UP001318860"/>
    </source>
</evidence>
<name>A0ABR0V1W9_REHGL</name>
<evidence type="ECO:0000256" key="7">
    <source>
        <dbReference type="SAM" id="MobiDB-lite"/>
    </source>
</evidence>
<feature type="region of interest" description="Disordered" evidence="7">
    <location>
        <begin position="1"/>
        <end position="36"/>
    </location>
</feature>
<organism evidence="9 10">
    <name type="scientific">Rehmannia glutinosa</name>
    <name type="common">Chinese foxglove</name>
    <dbReference type="NCBI Taxonomy" id="99300"/>
    <lineage>
        <taxon>Eukaryota</taxon>
        <taxon>Viridiplantae</taxon>
        <taxon>Streptophyta</taxon>
        <taxon>Embryophyta</taxon>
        <taxon>Tracheophyta</taxon>
        <taxon>Spermatophyta</taxon>
        <taxon>Magnoliopsida</taxon>
        <taxon>eudicotyledons</taxon>
        <taxon>Gunneridae</taxon>
        <taxon>Pentapetalae</taxon>
        <taxon>asterids</taxon>
        <taxon>lamiids</taxon>
        <taxon>Lamiales</taxon>
        <taxon>Orobanchaceae</taxon>
        <taxon>Rehmannieae</taxon>
        <taxon>Rehmannia</taxon>
    </lineage>
</organism>
<dbReference type="Proteomes" id="UP001318860">
    <property type="component" value="Unassembled WGS sequence"/>
</dbReference>
<dbReference type="InterPro" id="IPR013083">
    <property type="entry name" value="Znf_RING/FYVE/PHD"/>
</dbReference>
<evidence type="ECO:0000256" key="6">
    <source>
        <dbReference type="PROSITE-ProRule" id="PRU00175"/>
    </source>
</evidence>
<protein>
    <recommendedName>
        <fullName evidence="2">RING-type E3 ubiquitin transferase</fullName>
        <ecNumber evidence="2">2.3.2.27</ecNumber>
    </recommendedName>
</protein>
<evidence type="ECO:0000256" key="5">
    <source>
        <dbReference type="ARBA" id="ARBA00022833"/>
    </source>
</evidence>
<dbReference type="EC" id="2.3.2.27" evidence="2"/>
<keyword evidence="4 6" id="KW-0863">Zinc-finger</keyword>
<evidence type="ECO:0000256" key="2">
    <source>
        <dbReference type="ARBA" id="ARBA00012483"/>
    </source>
</evidence>